<dbReference type="GO" id="GO:0005737">
    <property type="term" value="C:cytoplasm"/>
    <property type="evidence" value="ECO:0007669"/>
    <property type="project" value="TreeGrafter"/>
</dbReference>
<dbReference type="GeneID" id="115728066"/>
<proteinExistence type="predicted"/>
<dbReference type="PANTHER" id="PTHR38758">
    <property type="entry name" value="PUTATIVE-RELATED"/>
    <property type="match status" value="1"/>
</dbReference>
<dbReference type="SUPFAM" id="SSF90257">
    <property type="entry name" value="Myosin rod fragments"/>
    <property type="match status" value="1"/>
</dbReference>
<dbReference type="AlphaFoldDB" id="A0A8B8MVW9"/>
<evidence type="ECO:0000256" key="2">
    <source>
        <dbReference type="SAM" id="MobiDB-lite"/>
    </source>
</evidence>
<accession>A0A8B8MVW9</accession>
<gene>
    <name evidence="5" type="primary">LOC115728066</name>
</gene>
<keyword evidence="3" id="KW-0472">Membrane</keyword>
<keyword evidence="3" id="KW-0812">Transmembrane</keyword>
<dbReference type="GO" id="GO:0016460">
    <property type="term" value="C:myosin II complex"/>
    <property type="evidence" value="ECO:0007669"/>
    <property type="project" value="TreeGrafter"/>
</dbReference>
<feature type="coiled-coil region" evidence="1">
    <location>
        <begin position="414"/>
        <end position="526"/>
    </location>
</feature>
<dbReference type="GO" id="GO:0032982">
    <property type="term" value="C:myosin filament"/>
    <property type="evidence" value="ECO:0007669"/>
    <property type="project" value="TreeGrafter"/>
</dbReference>
<dbReference type="RefSeq" id="XP_030514253.2">
    <property type="nucleotide sequence ID" value="XM_030658393.2"/>
</dbReference>
<feature type="transmembrane region" description="Helical" evidence="3">
    <location>
        <begin position="26"/>
        <end position="50"/>
    </location>
</feature>
<feature type="coiled-coil region" evidence="1">
    <location>
        <begin position="555"/>
        <end position="607"/>
    </location>
</feature>
<feature type="region of interest" description="Disordered" evidence="2">
    <location>
        <begin position="234"/>
        <end position="259"/>
    </location>
</feature>
<dbReference type="KEGG" id="rarg:115728066"/>
<sequence>MAQTRDSFLELRVLLLWLERAAFLEAYMLSAMFPMLGFMLSLAFQVLYWVRSVIQSDNPRSERDSWVLFIPEHVAAVLLEAYSIFGRPPCLATMALLLFGGSSMVRLSLAWWAKHPGEVAKVWATIFDEGTKKTREGNSVAMPPPVQSPSGVSTKNKKKPVVSKVEQEAARWESPEKETAVVAETNPTPAKAAAGLEEKTSEVRAVDKLDETAKPAAGCCEDIDENALNALQATCGSGEPPLGQPQDITPGDDSCPSQEPTYKCVPPAAPGAGMYGCLQGGIGEYWGGWGGGYYASPWASEREYLLEELDKANAAANDYYQVAAQYSIDVHQLTMENHQLFSKLEDLTARHDIDREEQVLLRESFKALCDRASYLDEKTRDEVSCAEYYKECCLEYSEGKGLLQEENAWLQAEVEDLRKWLDKSKCELQALENAQPGPETGELRKQLDESECKRQVLEEENAQLGAEMEELRKHLDESECKREDLEEENAQFVAESENLRKYLDKCECKREALEEVNAQLTAETEELWKLLVEYEGEHKDPKEENAQLVDKTEGLRNYLDNSERKRVALEKAKAQLRAETEELMKRLEESERKRQALEEEKAGLDTNLSGAIALCEVYCFVLKYLSLFNGVNS</sequence>
<evidence type="ECO:0000313" key="4">
    <source>
        <dbReference type="Proteomes" id="UP000827889"/>
    </source>
</evidence>
<evidence type="ECO:0000256" key="3">
    <source>
        <dbReference type="SAM" id="Phobius"/>
    </source>
</evidence>
<keyword evidence="3" id="KW-1133">Transmembrane helix</keyword>
<protein>
    <submittedName>
        <fullName evidence="5">Uncharacterized protein LOC115728066</fullName>
    </submittedName>
</protein>
<reference evidence="5" key="1">
    <citation type="submission" date="2025-08" db="UniProtKB">
        <authorList>
            <consortium name="RefSeq"/>
        </authorList>
    </citation>
    <scope>IDENTIFICATION</scope>
    <source>
        <tissue evidence="5">Leaf</tissue>
    </source>
</reference>
<evidence type="ECO:0000256" key="1">
    <source>
        <dbReference type="SAM" id="Coils"/>
    </source>
</evidence>
<dbReference type="Proteomes" id="UP000827889">
    <property type="component" value="Chromosome 5"/>
</dbReference>
<dbReference type="PANTHER" id="PTHR38758:SF1">
    <property type="entry name" value="PROTEIN, PUTATIVE-RELATED"/>
    <property type="match status" value="1"/>
</dbReference>
<dbReference type="GO" id="GO:0051015">
    <property type="term" value="F:actin filament binding"/>
    <property type="evidence" value="ECO:0007669"/>
    <property type="project" value="TreeGrafter"/>
</dbReference>
<evidence type="ECO:0000313" key="5">
    <source>
        <dbReference type="RefSeq" id="XP_030514253.2"/>
    </source>
</evidence>
<dbReference type="GO" id="GO:0000146">
    <property type="term" value="F:microfilament motor activity"/>
    <property type="evidence" value="ECO:0007669"/>
    <property type="project" value="TreeGrafter"/>
</dbReference>
<organism evidence="4 5">
    <name type="scientific">Rhodamnia argentea</name>
    <dbReference type="NCBI Taxonomy" id="178133"/>
    <lineage>
        <taxon>Eukaryota</taxon>
        <taxon>Viridiplantae</taxon>
        <taxon>Streptophyta</taxon>
        <taxon>Embryophyta</taxon>
        <taxon>Tracheophyta</taxon>
        <taxon>Spermatophyta</taxon>
        <taxon>Magnoliopsida</taxon>
        <taxon>eudicotyledons</taxon>
        <taxon>Gunneridae</taxon>
        <taxon>Pentapetalae</taxon>
        <taxon>rosids</taxon>
        <taxon>malvids</taxon>
        <taxon>Myrtales</taxon>
        <taxon>Myrtaceae</taxon>
        <taxon>Myrtoideae</taxon>
        <taxon>Myrteae</taxon>
        <taxon>Australasian group</taxon>
        <taxon>Rhodamnia</taxon>
    </lineage>
</organism>
<name>A0A8B8MVW9_9MYRT</name>
<keyword evidence="4" id="KW-1185">Reference proteome</keyword>
<feature type="region of interest" description="Disordered" evidence="2">
    <location>
        <begin position="134"/>
        <end position="161"/>
    </location>
</feature>
<keyword evidence="1" id="KW-0175">Coiled coil</keyword>